<reference evidence="1" key="1">
    <citation type="submission" date="2022-11" db="EMBL/GenBank/DDBJ databases">
        <authorList>
            <person name="Somphong A."/>
            <person name="Phongsopitanun W."/>
        </authorList>
    </citation>
    <scope>NUCLEOTIDE SEQUENCE</scope>
    <source>
        <strain evidence="1">Pm04-4</strain>
    </source>
</reference>
<protein>
    <submittedName>
        <fullName evidence="1">Uncharacterized protein</fullName>
    </submittedName>
</protein>
<accession>A0ABT4BB28</accession>
<name>A0ABT4BB28_9ACTN</name>
<dbReference type="EMBL" id="JAPNTZ010000016">
    <property type="protein sequence ID" value="MCY1143721.1"/>
    <property type="molecule type" value="Genomic_DNA"/>
</dbReference>
<comment type="caution">
    <text evidence="1">The sequence shown here is derived from an EMBL/GenBank/DDBJ whole genome shotgun (WGS) entry which is preliminary data.</text>
</comment>
<dbReference type="RefSeq" id="WP_267568250.1">
    <property type="nucleotide sequence ID" value="NZ_JAPNTZ010000016.1"/>
</dbReference>
<evidence type="ECO:0000313" key="1">
    <source>
        <dbReference type="EMBL" id="MCY1143721.1"/>
    </source>
</evidence>
<gene>
    <name evidence="1" type="ORF">OWR29_37445</name>
</gene>
<evidence type="ECO:0000313" key="2">
    <source>
        <dbReference type="Proteomes" id="UP001151002"/>
    </source>
</evidence>
<dbReference type="Proteomes" id="UP001151002">
    <property type="component" value="Unassembled WGS sequence"/>
</dbReference>
<proteinExistence type="predicted"/>
<sequence length="88" mass="9035">MVSGTVVGSIPVGGVATGDGSTHTSAAPLYGFGGPMRTTIATTSLFTPPQPDRSNRRHPAESMALLTATVYLAGTYGIEIRPVEHAAH</sequence>
<keyword evidence="2" id="KW-1185">Reference proteome</keyword>
<organism evidence="1 2">
    <name type="scientific">Paractinoplanes pyxinae</name>
    <dbReference type="NCBI Taxonomy" id="2997416"/>
    <lineage>
        <taxon>Bacteria</taxon>
        <taxon>Bacillati</taxon>
        <taxon>Actinomycetota</taxon>
        <taxon>Actinomycetes</taxon>
        <taxon>Micromonosporales</taxon>
        <taxon>Micromonosporaceae</taxon>
        <taxon>Paractinoplanes</taxon>
    </lineage>
</organism>